<dbReference type="EMBL" id="BGPR01012977">
    <property type="protein sequence ID" value="GBN58669.1"/>
    <property type="molecule type" value="Genomic_DNA"/>
</dbReference>
<evidence type="ECO:0000313" key="2">
    <source>
        <dbReference type="EMBL" id="GBN58669.1"/>
    </source>
</evidence>
<sequence>MWRRESRSGNYESETKLMFIPILKEVFELVFKNECSTLISRNKLRYLLFTLNWFATVPCESPSAFSVHFHKAPNTQLHWYIKSILPNSPESEQRSAPNSSDSRGSTVMQVKPS</sequence>
<dbReference type="Proteomes" id="UP000499080">
    <property type="component" value="Unassembled WGS sequence"/>
</dbReference>
<reference evidence="2 3" key="1">
    <citation type="journal article" date="2019" name="Sci. Rep.">
        <title>Orb-weaving spider Araneus ventricosus genome elucidates the spidroin gene catalogue.</title>
        <authorList>
            <person name="Kono N."/>
            <person name="Nakamura H."/>
            <person name="Ohtoshi R."/>
            <person name="Moran D.A.P."/>
            <person name="Shinohara A."/>
            <person name="Yoshida Y."/>
            <person name="Fujiwara M."/>
            <person name="Mori M."/>
            <person name="Tomita M."/>
            <person name="Arakawa K."/>
        </authorList>
    </citation>
    <scope>NUCLEOTIDE SEQUENCE [LARGE SCALE GENOMIC DNA]</scope>
</reference>
<evidence type="ECO:0000313" key="3">
    <source>
        <dbReference type="Proteomes" id="UP000499080"/>
    </source>
</evidence>
<organism evidence="2 3">
    <name type="scientific">Araneus ventricosus</name>
    <name type="common">Orbweaver spider</name>
    <name type="synonym">Epeira ventricosa</name>
    <dbReference type="NCBI Taxonomy" id="182803"/>
    <lineage>
        <taxon>Eukaryota</taxon>
        <taxon>Metazoa</taxon>
        <taxon>Ecdysozoa</taxon>
        <taxon>Arthropoda</taxon>
        <taxon>Chelicerata</taxon>
        <taxon>Arachnida</taxon>
        <taxon>Araneae</taxon>
        <taxon>Araneomorphae</taxon>
        <taxon>Entelegynae</taxon>
        <taxon>Araneoidea</taxon>
        <taxon>Araneidae</taxon>
        <taxon>Araneus</taxon>
    </lineage>
</organism>
<evidence type="ECO:0000256" key="1">
    <source>
        <dbReference type="SAM" id="MobiDB-lite"/>
    </source>
</evidence>
<comment type="caution">
    <text evidence="2">The sequence shown here is derived from an EMBL/GenBank/DDBJ whole genome shotgun (WGS) entry which is preliminary data.</text>
</comment>
<feature type="region of interest" description="Disordered" evidence="1">
    <location>
        <begin position="88"/>
        <end position="113"/>
    </location>
</feature>
<name>A0A4Y2Q519_ARAVE</name>
<gene>
    <name evidence="2" type="ORF">AVEN_32232_1</name>
</gene>
<keyword evidence="3" id="KW-1185">Reference proteome</keyword>
<dbReference type="AlphaFoldDB" id="A0A4Y2Q519"/>
<accession>A0A4Y2Q519</accession>
<protein>
    <submittedName>
        <fullName evidence="2">Uncharacterized protein</fullName>
    </submittedName>
</protein>
<proteinExistence type="predicted"/>